<reference evidence="1" key="1">
    <citation type="journal article" date="2019" name="bioRxiv">
        <title>The Genome of the Zebra Mussel, Dreissena polymorpha: A Resource for Invasive Species Research.</title>
        <authorList>
            <person name="McCartney M.A."/>
            <person name="Auch B."/>
            <person name="Kono T."/>
            <person name="Mallez S."/>
            <person name="Zhang Y."/>
            <person name="Obille A."/>
            <person name="Becker A."/>
            <person name="Abrahante J.E."/>
            <person name="Garbe J."/>
            <person name="Badalamenti J.P."/>
            <person name="Herman A."/>
            <person name="Mangelson H."/>
            <person name="Liachko I."/>
            <person name="Sullivan S."/>
            <person name="Sone E.D."/>
            <person name="Koren S."/>
            <person name="Silverstein K.A.T."/>
            <person name="Beckman K.B."/>
            <person name="Gohl D.M."/>
        </authorList>
    </citation>
    <scope>NUCLEOTIDE SEQUENCE</scope>
    <source>
        <strain evidence="1">Duluth1</strain>
        <tissue evidence="1">Whole animal</tissue>
    </source>
</reference>
<dbReference type="Proteomes" id="UP000828390">
    <property type="component" value="Unassembled WGS sequence"/>
</dbReference>
<comment type="caution">
    <text evidence="1">The sequence shown here is derived from an EMBL/GenBank/DDBJ whole genome shotgun (WGS) entry which is preliminary data.</text>
</comment>
<sequence>MESENGAGILRKELDISTQIANLEAQTAHLEGDFESISASARELAHVVRRYVDKVETERKSWDVLEIMLESGLTARDVLDHVKIFFNFLLARMTSQHSDVTDVKMLWHHLDKEEVKQAFRRALKYFGFTDADERSINVLMAIMYKMQVDLDRDTSSDQSAGSSISFEKCKDIISQCMSKSNHPSNQQTTLAIDASATKDETSANDVQTGFNDENDDLTREQKAAAISRKINTSAAKIIEAVDNKDKNEHFKDPKGGTDNANDAGAIGQELKVGDWNFVELSQDNFDIKILETITAWPLNDNFKVVLKRMICIVLYTLNIGRVGKDLSLVNLSIKN</sequence>
<dbReference type="AlphaFoldDB" id="A0A9D4FVS6"/>
<dbReference type="EMBL" id="JAIWYP010000006">
    <property type="protein sequence ID" value="KAH3804088.1"/>
    <property type="molecule type" value="Genomic_DNA"/>
</dbReference>
<accession>A0A9D4FVS6</accession>
<proteinExistence type="predicted"/>
<dbReference type="OrthoDB" id="6157700at2759"/>
<evidence type="ECO:0000313" key="2">
    <source>
        <dbReference type="Proteomes" id="UP000828390"/>
    </source>
</evidence>
<gene>
    <name evidence="1" type="ORF">DPMN_132369</name>
</gene>
<keyword evidence="2" id="KW-1185">Reference proteome</keyword>
<name>A0A9D4FVS6_DREPO</name>
<protein>
    <submittedName>
        <fullName evidence="1">Uncharacterized protein</fullName>
    </submittedName>
</protein>
<reference evidence="1" key="2">
    <citation type="submission" date="2020-11" db="EMBL/GenBank/DDBJ databases">
        <authorList>
            <person name="McCartney M.A."/>
            <person name="Auch B."/>
            <person name="Kono T."/>
            <person name="Mallez S."/>
            <person name="Becker A."/>
            <person name="Gohl D.M."/>
            <person name="Silverstein K.A.T."/>
            <person name="Koren S."/>
            <person name="Bechman K.B."/>
            <person name="Herman A."/>
            <person name="Abrahante J.E."/>
            <person name="Garbe J."/>
        </authorList>
    </citation>
    <scope>NUCLEOTIDE SEQUENCE</scope>
    <source>
        <strain evidence="1">Duluth1</strain>
        <tissue evidence="1">Whole animal</tissue>
    </source>
</reference>
<organism evidence="1 2">
    <name type="scientific">Dreissena polymorpha</name>
    <name type="common">Zebra mussel</name>
    <name type="synonym">Mytilus polymorpha</name>
    <dbReference type="NCBI Taxonomy" id="45954"/>
    <lineage>
        <taxon>Eukaryota</taxon>
        <taxon>Metazoa</taxon>
        <taxon>Spiralia</taxon>
        <taxon>Lophotrochozoa</taxon>
        <taxon>Mollusca</taxon>
        <taxon>Bivalvia</taxon>
        <taxon>Autobranchia</taxon>
        <taxon>Heteroconchia</taxon>
        <taxon>Euheterodonta</taxon>
        <taxon>Imparidentia</taxon>
        <taxon>Neoheterodontei</taxon>
        <taxon>Myida</taxon>
        <taxon>Dreissenoidea</taxon>
        <taxon>Dreissenidae</taxon>
        <taxon>Dreissena</taxon>
    </lineage>
</organism>
<evidence type="ECO:0000313" key="1">
    <source>
        <dbReference type="EMBL" id="KAH3804088.1"/>
    </source>
</evidence>